<evidence type="ECO:0000313" key="2">
    <source>
        <dbReference type="Proteomes" id="UP000054166"/>
    </source>
</evidence>
<keyword evidence="2" id="KW-1185">Reference proteome</keyword>
<protein>
    <submittedName>
        <fullName evidence="1">Uncharacterized protein</fullName>
    </submittedName>
</protein>
<accession>A0A0C3BND6</accession>
<sequence>MAKNTPCRSRPVSVNFNRSARVRLSTRAHTDWSPICLSVRQTNFRHTMPLRYVSYAPGDQWNQARCFSVPIHCLNLGLVARLPYTTPLPSCGRFRTTRFTACLPQAACRTFLGDIRTYHSIVHEFSGPPPPPRPRP</sequence>
<dbReference type="InParanoid" id="A0A0C3BND6"/>
<dbReference type="Proteomes" id="UP000054166">
    <property type="component" value="Unassembled WGS sequence"/>
</dbReference>
<dbReference type="AlphaFoldDB" id="A0A0C3BND6"/>
<dbReference type="EMBL" id="KN833013">
    <property type="protein sequence ID" value="KIM78837.1"/>
    <property type="molecule type" value="Genomic_DNA"/>
</dbReference>
<evidence type="ECO:0000313" key="1">
    <source>
        <dbReference type="EMBL" id="KIM78837.1"/>
    </source>
</evidence>
<reference evidence="2" key="2">
    <citation type="submission" date="2015-01" db="EMBL/GenBank/DDBJ databases">
        <title>Evolutionary Origins and Diversification of the Mycorrhizal Mutualists.</title>
        <authorList>
            <consortium name="DOE Joint Genome Institute"/>
            <consortium name="Mycorrhizal Genomics Consortium"/>
            <person name="Kohler A."/>
            <person name="Kuo A."/>
            <person name="Nagy L.G."/>
            <person name="Floudas D."/>
            <person name="Copeland A."/>
            <person name="Barry K.W."/>
            <person name="Cichocki N."/>
            <person name="Veneault-Fourrey C."/>
            <person name="LaButti K."/>
            <person name="Lindquist E.A."/>
            <person name="Lipzen A."/>
            <person name="Lundell T."/>
            <person name="Morin E."/>
            <person name="Murat C."/>
            <person name="Riley R."/>
            <person name="Ohm R."/>
            <person name="Sun H."/>
            <person name="Tunlid A."/>
            <person name="Henrissat B."/>
            <person name="Grigoriev I.V."/>
            <person name="Hibbett D.S."/>
            <person name="Martin F."/>
        </authorList>
    </citation>
    <scope>NUCLEOTIDE SEQUENCE [LARGE SCALE GENOMIC DNA]</scope>
    <source>
        <strain evidence="2">F 1598</strain>
    </source>
</reference>
<dbReference type="HOGENOM" id="CLU_1876203_0_0_1"/>
<reference evidence="1 2" key="1">
    <citation type="submission" date="2014-04" db="EMBL/GenBank/DDBJ databases">
        <authorList>
            <consortium name="DOE Joint Genome Institute"/>
            <person name="Kuo A."/>
            <person name="Tarkka M."/>
            <person name="Buscot F."/>
            <person name="Kohler A."/>
            <person name="Nagy L.G."/>
            <person name="Floudas D."/>
            <person name="Copeland A."/>
            <person name="Barry K.W."/>
            <person name="Cichocki N."/>
            <person name="Veneault-Fourrey C."/>
            <person name="LaButti K."/>
            <person name="Lindquist E.A."/>
            <person name="Lipzen A."/>
            <person name="Lundell T."/>
            <person name="Morin E."/>
            <person name="Murat C."/>
            <person name="Sun H."/>
            <person name="Tunlid A."/>
            <person name="Henrissat B."/>
            <person name="Grigoriev I.V."/>
            <person name="Hibbett D.S."/>
            <person name="Martin F."/>
            <person name="Nordberg H.P."/>
            <person name="Cantor M.N."/>
            <person name="Hua S.X."/>
        </authorList>
    </citation>
    <scope>NUCLEOTIDE SEQUENCE [LARGE SCALE GENOMIC DNA]</scope>
    <source>
        <strain evidence="1 2">F 1598</strain>
    </source>
</reference>
<gene>
    <name evidence="1" type="ORF">PILCRDRAFT_576304</name>
</gene>
<proteinExistence type="predicted"/>
<organism evidence="1 2">
    <name type="scientific">Piloderma croceum (strain F 1598)</name>
    <dbReference type="NCBI Taxonomy" id="765440"/>
    <lineage>
        <taxon>Eukaryota</taxon>
        <taxon>Fungi</taxon>
        <taxon>Dikarya</taxon>
        <taxon>Basidiomycota</taxon>
        <taxon>Agaricomycotina</taxon>
        <taxon>Agaricomycetes</taxon>
        <taxon>Agaricomycetidae</taxon>
        <taxon>Atheliales</taxon>
        <taxon>Atheliaceae</taxon>
        <taxon>Piloderma</taxon>
    </lineage>
</organism>
<name>A0A0C3BND6_PILCF</name>